<evidence type="ECO:0000313" key="2">
    <source>
        <dbReference type="EMBL" id="RZS37482.1"/>
    </source>
</evidence>
<evidence type="ECO:0000313" key="3">
    <source>
        <dbReference type="Proteomes" id="UP000294257"/>
    </source>
</evidence>
<keyword evidence="3" id="KW-1185">Reference proteome</keyword>
<evidence type="ECO:0000256" key="1">
    <source>
        <dbReference type="SAM" id="MobiDB-lite"/>
    </source>
</evidence>
<comment type="caution">
    <text evidence="2">The sequence shown here is derived from an EMBL/GenBank/DDBJ whole genome shotgun (WGS) entry which is preliminary data.</text>
</comment>
<reference evidence="2 3" key="1">
    <citation type="submission" date="2019-02" db="EMBL/GenBank/DDBJ databases">
        <title>Genomic Encyclopedia of Type Strains, Phase IV (KMG-IV): sequencing the most valuable type-strain genomes for metagenomic binning, comparative biology and taxonomic classification.</title>
        <authorList>
            <person name="Goeker M."/>
        </authorList>
    </citation>
    <scope>NUCLEOTIDE SEQUENCE [LARGE SCALE GENOMIC DNA]</scope>
    <source>
        <strain evidence="2 3">DSM 101727</strain>
    </source>
</reference>
<accession>A0A4Q7KQA1</accession>
<dbReference type="EMBL" id="SGWQ01000005">
    <property type="protein sequence ID" value="RZS37482.1"/>
    <property type="molecule type" value="Genomic_DNA"/>
</dbReference>
<feature type="region of interest" description="Disordered" evidence="1">
    <location>
        <begin position="159"/>
        <end position="180"/>
    </location>
</feature>
<dbReference type="InterPro" id="IPR036890">
    <property type="entry name" value="HATPase_C_sf"/>
</dbReference>
<dbReference type="Gene3D" id="3.30.565.10">
    <property type="entry name" value="Histidine kinase-like ATPase, C-terminal domain"/>
    <property type="match status" value="1"/>
</dbReference>
<sequence length="206" mass="22551">MSRALSQRAIHIVHEPSPQPSQRLDDLTLAAVPTAVSCAASFVSSVFARWRIDATVTTAAQAAAAALVTRAVRTTGVMEPRPFHDPVYDRLALIGLRLRLAPHSVFIEVSDVDPRLPEVVDAELAHAADLCSQWACFPPATGGKVVWCEFARSPHLADTGELPRRVPRRTQPPRPPEGLIPDVELMRRVRDSLTALDKTDEWGDEA</sequence>
<dbReference type="AlphaFoldDB" id="A0A4Q7KQA1"/>
<name>A0A4Q7KQA1_9PSEU</name>
<protein>
    <submittedName>
        <fullName evidence="2">Uncharacterized protein</fullName>
    </submittedName>
</protein>
<proteinExistence type="predicted"/>
<organism evidence="2 3">
    <name type="scientific">Herbihabitans rhizosphaerae</name>
    <dbReference type="NCBI Taxonomy" id="1872711"/>
    <lineage>
        <taxon>Bacteria</taxon>
        <taxon>Bacillati</taxon>
        <taxon>Actinomycetota</taxon>
        <taxon>Actinomycetes</taxon>
        <taxon>Pseudonocardiales</taxon>
        <taxon>Pseudonocardiaceae</taxon>
        <taxon>Herbihabitans</taxon>
    </lineage>
</organism>
<gene>
    <name evidence="2" type="ORF">EV193_10537</name>
</gene>
<dbReference type="Proteomes" id="UP000294257">
    <property type="component" value="Unassembled WGS sequence"/>
</dbReference>